<dbReference type="Pfam" id="PF10604">
    <property type="entry name" value="Polyketide_cyc2"/>
    <property type="match status" value="1"/>
</dbReference>
<accession>A0A7K0DSL6</accession>
<reference evidence="1 2" key="1">
    <citation type="submission" date="2019-10" db="EMBL/GenBank/DDBJ databases">
        <title>Nocardia macrotermitis sp. nov. and Nocardia aurantia sp. nov., isolated from the gut of fungus growing-termite Macrotermes natalensis.</title>
        <authorList>
            <person name="Benndorf R."/>
            <person name="Schwitalla J."/>
            <person name="Martin K."/>
            <person name="De Beer W."/>
            <person name="Kaster A.-K."/>
            <person name="Vollmers J."/>
            <person name="Poulsen M."/>
            <person name="Beemelmanns C."/>
        </authorList>
    </citation>
    <scope>NUCLEOTIDE SEQUENCE [LARGE SCALE GENOMIC DNA]</scope>
    <source>
        <strain evidence="1 2">RB56</strain>
    </source>
</reference>
<keyword evidence="2" id="KW-1185">Reference proteome</keyword>
<evidence type="ECO:0008006" key="3">
    <source>
        <dbReference type="Google" id="ProtNLM"/>
    </source>
</evidence>
<dbReference type="CDD" id="cd07812">
    <property type="entry name" value="SRPBCC"/>
    <property type="match status" value="1"/>
</dbReference>
<proteinExistence type="predicted"/>
<dbReference type="InterPro" id="IPR019587">
    <property type="entry name" value="Polyketide_cyclase/dehydratase"/>
</dbReference>
<comment type="caution">
    <text evidence="1">The sequence shown here is derived from an EMBL/GenBank/DDBJ whole genome shotgun (WGS) entry which is preliminary data.</text>
</comment>
<dbReference type="EMBL" id="WEGI01000009">
    <property type="protein sequence ID" value="MQY28716.1"/>
    <property type="molecule type" value="Genomic_DNA"/>
</dbReference>
<dbReference type="Proteomes" id="UP000431401">
    <property type="component" value="Unassembled WGS sequence"/>
</dbReference>
<dbReference type="InterPro" id="IPR023393">
    <property type="entry name" value="START-like_dom_sf"/>
</dbReference>
<dbReference type="SUPFAM" id="SSF55961">
    <property type="entry name" value="Bet v1-like"/>
    <property type="match status" value="1"/>
</dbReference>
<dbReference type="Gene3D" id="3.30.530.20">
    <property type="match status" value="1"/>
</dbReference>
<evidence type="ECO:0000313" key="2">
    <source>
        <dbReference type="Proteomes" id="UP000431401"/>
    </source>
</evidence>
<name>A0A7K0DSL6_9NOCA</name>
<dbReference type="RefSeq" id="WP_153344890.1">
    <property type="nucleotide sequence ID" value="NZ_WEGI01000009.1"/>
</dbReference>
<dbReference type="AlphaFoldDB" id="A0A7K0DSL6"/>
<protein>
    <recommendedName>
        <fullName evidence="3">Polyketide cyclase</fullName>
    </recommendedName>
</protein>
<gene>
    <name evidence="1" type="ORF">NRB56_43000</name>
</gene>
<dbReference type="OrthoDB" id="4541399at2"/>
<evidence type="ECO:0000313" key="1">
    <source>
        <dbReference type="EMBL" id="MQY28716.1"/>
    </source>
</evidence>
<sequence length="172" mass="19075">MSDYDTWIVGDSNAVTFDAPAHAVFDLVTQARFWPEWHVSSHGIAGVTQRPYRVDDIVYEFGQLDDGTEHHLVWRCVAQEYGRDSLLVEETLGVGLRYRLVEDDAGHTTFTRDTLYHPGSAHDAHARALIAEASAASVLGIHRHVGRLLARERDSLRSAPTAAAAALYRPVV</sequence>
<organism evidence="1 2">
    <name type="scientific">Nocardia aurantia</name>
    <dbReference type="NCBI Taxonomy" id="2585199"/>
    <lineage>
        <taxon>Bacteria</taxon>
        <taxon>Bacillati</taxon>
        <taxon>Actinomycetota</taxon>
        <taxon>Actinomycetes</taxon>
        <taxon>Mycobacteriales</taxon>
        <taxon>Nocardiaceae</taxon>
        <taxon>Nocardia</taxon>
    </lineage>
</organism>